<dbReference type="EMBL" id="CM032188">
    <property type="protein sequence ID" value="KAG7088248.1"/>
    <property type="molecule type" value="Genomic_DNA"/>
</dbReference>
<dbReference type="KEGG" id="more:E1B28_012262"/>
<organism evidence="2 3">
    <name type="scientific">Marasmius oreades</name>
    <name type="common">fairy-ring Marasmius</name>
    <dbReference type="NCBI Taxonomy" id="181124"/>
    <lineage>
        <taxon>Eukaryota</taxon>
        <taxon>Fungi</taxon>
        <taxon>Dikarya</taxon>
        <taxon>Basidiomycota</taxon>
        <taxon>Agaricomycotina</taxon>
        <taxon>Agaricomycetes</taxon>
        <taxon>Agaricomycetidae</taxon>
        <taxon>Agaricales</taxon>
        <taxon>Marasmiineae</taxon>
        <taxon>Marasmiaceae</taxon>
        <taxon>Marasmius</taxon>
    </lineage>
</organism>
<sequence length="171" mass="19818">MNHYDCQTSAEHPDSQTCSRFSPSQGWHIADSPDWCRLASLYRQTPIATISSLFSIPGVEDGDFFIRECYEDLFQFLCRSFSNDKSVLITGQRGIGKTVALFYVFLRFLSERPRQDIAFVDREKVYLFVDQEVYECDITDVPYLPERLDDRHPLMVFVRMDNSSGHLPAIL</sequence>
<evidence type="ECO:0000313" key="2">
    <source>
        <dbReference type="EMBL" id="KAG7088256.1"/>
    </source>
</evidence>
<dbReference type="AlphaFoldDB" id="A0A9P7RR47"/>
<keyword evidence="3" id="KW-1185">Reference proteome</keyword>
<gene>
    <name evidence="1" type="ORF">E1B28_012262</name>
    <name evidence="2" type="ORF">E1B28_012270</name>
</gene>
<evidence type="ECO:0000313" key="1">
    <source>
        <dbReference type="EMBL" id="KAG7088248.1"/>
    </source>
</evidence>
<dbReference type="OrthoDB" id="3051462at2759"/>
<protein>
    <submittedName>
        <fullName evidence="2">Uncharacterized protein</fullName>
    </submittedName>
</protein>
<reference evidence="2" key="1">
    <citation type="journal article" date="2021" name="Genome Biol. Evol.">
        <title>The assembled and annotated genome of the fairy-ring fungus Marasmius oreades.</title>
        <authorList>
            <person name="Hiltunen M."/>
            <person name="Ament-Velasquez S.L."/>
            <person name="Johannesson H."/>
        </authorList>
    </citation>
    <scope>NUCLEOTIDE SEQUENCE</scope>
    <source>
        <strain evidence="2">03SP1</strain>
    </source>
</reference>
<name>A0A9P7RR47_9AGAR</name>
<comment type="caution">
    <text evidence="2">The sequence shown here is derived from an EMBL/GenBank/DDBJ whole genome shotgun (WGS) entry which is preliminary data.</text>
</comment>
<dbReference type="GeneID" id="66081337"/>
<dbReference type="RefSeq" id="XP_043004719.1">
    <property type="nucleotide sequence ID" value="XM_043157352.1"/>
</dbReference>
<dbReference type="Proteomes" id="UP001049176">
    <property type="component" value="Chromosome 8"/>
</dbReference>
<dbReference type="EMBL" id="CM032188">
    <property type="protein sequence ID" value="KAG7088256.1"/>
    <property type="molecule type" value="Genomic_DNA"/>
</dbReference>
<proteinExistence type="predicted"/>
<accession>A0A9P7RR47</accession>
<evidence type="ECO:0000313" key="3">
    <source>
        <dbReference type="Proteomes" id="UP001049176"/>
    </source>
</evidence>